<sequence>MTVTAHLRLEPRPHERNLAEGFAAAVQDPVWFLARQWQMGEHQGENASSPVWVDYRLRQRPIAAADPRFDPVEVPAEAIVESEVDDWWTMGRRVRIGRRFLGLALDPALLLRRPPPPYEQFEGAPDGLLVWRARVALGLAPDAFPEDVPPDSTPDWDGEQLLYDQTEARSFSASGQALTVRRHRGGRLDWHSVDAGPPVALEVGEEREAIPTPLGYPGAPNTRWWQIENADVDLGGYPPDSAHAATALLTDLIFSHGDDWFLLPVLAAAGHVVAIESLQVRDSFGRSYDETVHAGLRPPEDWTLFAVDPVTPGDAGLAPEELVLWHVAELPLESAPVERVQLGLDEQSNLLWAVERVVDGRDVDSRVVDRPTGPAFNEGAPSGDSREAKEYAYVPAQGIGPWWTPYTLDEEGPRRLVQRRLADLTRQRPTLMPAPQALVLQPPEGLERHQVAPLAVPSNGIELTRRWSLARDLHGRPVLWLERRRGPSLAPPARTLRFDVMEEARTPPGPPG</sequence>
<dbReference type="Proteomes" id="UP000198859">
    <property type="component" value="Chromosome I"/>
</dbReference>
<protein>
    <submittedName>
        <fullName evidence="2">Uncharacterized protein</fullName>
    </submittedName>
</protein>
<gene>
    <name evidence="2" type="ORF">SAMN04488570_3515</name>
</gene>
<reference evidence="3" key="1">
    <citation type="submission" date="2016-10" db="EMBL/GenBank/DDBJ databases">
        <authorList>
            <person name="Varghese N."/>
            <person name="Submissions S."/>
        </authorList>
    </citation>
    <scope>NUCLEOTIDE SEQUENCE [LARGE SCALE GENOMIC DNA]</scope>
    <source>
        <strain evidence="3">DSM 22127</strain>
    </source>
</reference>
<name>A0A1H1XLM3_9ACTN</name>
<dbReference type="EMBL" id="LT629757">
    <property type="protein sequence ID" value="SDT09626.1"/>
    <property type="molecule type" value="Genomic_DNA"/>
</dbReference>
<evidence type="ECO:0000313" key="2">
    <source>
        <dbReference type="EMBL" id="SDT09626.1"/>
    </source>
</evidence>
<dbReference type="STRING" id="642780.SAMN04488570_3515"/>
<evidence type="ECO:0000256" key="1">
    <source>
        <dbReference type="SAM" id="MobiDB-lite"/>
    </source>
</evidence>
<feature type="region of interest" description="Disordered" evidence="1">
    <location>
        <begin position="365"/>
        <end position="385"/>
    </location>
</feature>
<dbReference type="OrthoDB" id="9763471at2"/>
<organism evidence="2 3">
    <name type="scientific">Nocardioides scoriae</name>
    <dbReference type="NCBI Taxonomy" id="642780"/>
    <lineage>
        <taxon>Bacteria</taxon>
        <taxon>Bacillati</taxon>
        <taxon>Actinomycetota</taxon>
        <taxon>Actinomycetes</taxon>
        <taxon>Propionibacteriales</taxon>
        <taxon>Nocardioidaceae</taxon>
        <taxon>Nocardioides</taxon>
    </lineage>
</organism>
<accession>A0A1H1XLM3</accession>
<dbReference type="RefSeq" id="WP_091732358.1">
    <property type="nucleotide sequence ID" value="NZ_LT629757.1"/>
</dbReference>
<keyword evidence="3" id="KW-1185">Reference proteome</keyword>
<proteinExistence type="predicted"/>
<dbReference type="AlphaFoldDB" id="A0A1H1XLM3"/>
<evidence type="ECO:0000313" key="3">
    <source>
        <dbReference type="Proteomes" id="UP000198859"/>
    </source>
</evidence>